<evidence type="ECO:0000313" key="7">
    <source>
        <dbReference type="EMBL" id="PJZ72891.1"/>
    </source>
</evidence>
<dbReference type="InterPro" id="IPR022572">
    <property type="entry name" value="DNA_rep/recomb_RecO_N"/>
</dbReference>
<gene>
    <name evidence="4 7" type="primary">recO</name>
    <name evidence="6" type="ORF">CH360_06365</name>
    <name evidence="7" type="ORF">CH373_12605</name>
</gene>
<dbReference type="OrthoDB" id="9812244at2"/>
<comment type="caution">
    <text evidence="7">The sequence shown here is derived from an EMBL/GenBank/DDBJ whole genome shotgun (WGS) entry which is preliminary data.</text>
</comment>
<dbReference type="NCBIfam" id="TIGR00613">
    <property type="entry name" value="reco"/>
    <property type="match status" value="1"/>
</dbReference>
<keyword evidence="2 4" id="KW-0233">DNA recombination</keyword>
<dbReference type="GO" id="GO:0006310">
    <property type="term" value="P:DNA recombination"/>
    <property type="evidence" value="ECO:0007669"/>
    <property type="project" value="UniProtKB-UniRule"/>
</dbReference>
<feature type="domain" description="DNA replication/recombination mediator RecO N-terminal" evidence="5">
    <location>
        <begin position="11"/>
        <end position="85"/>
    </location>
</feature>
<dbReference type="EMBL" id="NPDZ01000007">
    <property type="protein sequence ID" value="PJZ72891.1"/>
    <property type="molecule type" value="Genomic_DNA"/>
</dbReference>
<dbReference type="Proteomes" id="UP000231990">
    <property type="component" value="Unassembled WGS sequence"/>
</dbReference>
<evidence type="ECO:0000313" key="8">
    <source>
        <dbReference type="Proteomes" id="UP000231962"/>
    </source>
</evidence>
<evidence type="ECO:0000256" key="4">
    <source>
        <dbReference type="HAMAP-Rule" id="MF_00201"/>
    </source>
</evidence>
<dbReference type="GO" id="GO:0043590">
    <property type="term" value="C:bacterial nucleoid"/>
    <property type="evidence" value="ECO:0007669"/>
    <property type="project" value="TreeGrafter"/>
</dbReference>
<organism evidence="7 9">
    <name type="scientific">Leptospira perolatii</name>
    <dbReference type="NCBI Taxonomy" id="2023191"/>
    <lineage>
        <taxon>Bacteria</taxon>
        <taxon>Pseudomonadati</taxon>
        <taxon>Spirochaetota</taxon>
        <taxon>Spirochaetia</taxon>
        <taxon>Leptospirales</taxon>
        <taxon>Leptospiraceae</taxon>
        <taxon>Leptospira</taxon>
    </lineage>
</organism>
<dbReference type="GO" id="GO:0006302">
    <property type="term" value="P:double-strand break repair"/>
    <property type="evidence" value="ECO:0007669"/>
    <property type="project" value="TreeGrafter"/>
</dbReference>
<evidence type="ECO:0000256" key="2">
    <source>
        <dbReference type="ARBA" id="ARBA00023172"/>
    </source>
</evidence>
<name>A0A2M9ZLM5_9LEPT</name>
<dbReference type="Pfam" id="PF11967">
    <property type="entry name" value="RecO_N"/>
    <property type="match status" value="1"/>
</dbReference>
<dbReference type="PANTHER" id="PTHR33991">
    <property type="entry name" value="DNA REPAIR PROTEIN RECO"/>
    <property type="match status" value="1"/>
</dbReference>
<evidence type="ECO:0000313" key="9">
    <source>
        <dbReference type="Proteomes" id="UP000231990"/>
    </source>
</evidence>
<protein>
    <recommendedName>
        <fullName evidence="4">DNA repair protein RecO</fullName>
    </recommendedName>
    <alternativeName>
        <fullName evidence="4">Recombination protein O</fullName>
    </alternativeName>
</protein>
<comment type="function">
    <text evidence="4">Involved in DNA repair and RecF pathway recombination.</text>
</comment>
<dbReference type="Proteomes" id="UP000231962">
    <property type="component" value="Unassembled WGS sequence"/>
</dbReference>
<proteinExistence type="inferred from homology"/>
<dbReference type="EMBL" id="NPDY01000004">
    <property type="protein sequence ID" value="PJZ70224.1"/>
    <property type="molecule type" value="Genomic_DNA"/>
</dbReference>
<dbReference type="Gene3D" id="1.20.1440.120">
    <property type="entry name" value="Recombination protein O, C-terminal domain"/>
    <property type="match status" value="1"/>
</dbReference>
<sequence>MSNSSSGSLKKNTGIVMESRVVGEGDAFIRILPSEGEVASFKIKGIKKSKTRPIAAVEPGSLVSIDYYYVQGKDTFNVKEIGLIQRFDQAKQGYSGTVLVSYLVELVSSFLTQGGAHPQEYKLLLAALKELDQDGFRPVFLPFFKLKLLYAGGFLSKELQCSICGKALDEMHSCSLEEDQLEIVCGECKTPQKNRIGLVRFVETCLNRRYRDLKDGQISLELLRDADRLSNKALKPLLGKKLKSESLLYEVMGEKFGQIL</sequence>
<dbReference type="HAMAP" id="MF_00201">
    <property type="entry name" value="RecO"/>
    <property type="match status" value="1"/>
</dbReference>
<evidence type="ECO:0000256" key="1">
    <source>
        <dbReference type="ARBA" id="ARBA00022763"/>
    </source>
</evidence>
<dbReference type="InterPro" id="IPR037278">
    <property type="entry name" value="ARFGAP/RecO"/>
</dbReference>
<dbReference type="Pfam" id="PF02565">
    <property type="entry name" value="RecO_C"/>
    <property type="match status" value="1"/>
</dbReference>
<keyword evidence="8" id="KW-1185">Reference proteome</keyword>
<evidence type="ECO:0000259" key="5">
    <source>
        <dbReference type="Pfam" id="PF11967"/>
    </source>
</evidence>
<keyword evidence="1 4" id="KW-0227">DNA damage</keyword>
<dbReference type="InterPro" id="IPR003717">
    <property type="entry name" value="RecO"/>
</dbReference>
<dbReference type="SUPFAM" id="SSF57863">
    <property type="entry name" value="ArfGap/RecO-like zinc finger"/>
    <property type="match status" value="1"/>
</dbReference>
<dbReference type="PANTHER" id="PTHR33991:SF1">
    <property type="entry name" value="DNA REPAIR PROTEIN RECO"/>
    <property type="match status" value="1"/>
</dbReference>
<evidence type="ECO:0000313" key="6">
    <source>
        <dbReference type="EMBL" id="PJZ70224.1"/>
    </source>
</evidence>
<dbReference type="AlphaFoldDB" id="A0A2M9ZLM5"/>
<comment type="similarity">
    <text evidence="4">Belongs to the RecO family.</text>
</comment>
<dbReference type="RefSeq" id="WP_100713186.1">
    <property type="nucleotide sequence ID" value="NZ_NPDY01000004.1"/>
</dbReference>
<dbReference type="InterPro" id="IPR042242">
    <property type="entry name" value="RecO_C"/>
</dbReference>
<reference evidence="8 9" key="1">
    <citation type="submission" date="2017-07" db="EMBL/GenBank/DDBJ databases">
        <title>Leptospira spp. isolated from tropical soils.</title>
        <authorList>
            <person name="Thibeaux R."/>
            <person name="Iraola G."/>
            <person name="Ferres I."/>
            <person name="Bierque E."/>
            <person name="Girault D."/>
            <person name="Soupe-Gilbert M.-E."/>
            <person name="Picardeau M."/>
            <person name="Goarant C."/>
        </authorList>
    </citation>
    <scope>NUCLEOTIDE SEQUENCE [LARGE SCALE GENOMIC DNA]</scope>
    <source>
        <strain evidence="7 9">FH1-B-B1</strain>
        <strain evidence="6 8">FH1-B-C1</strain>
    </source>
</reference>
<accession>A0A2M9ZLM5</accession>
<evidence type="ECO:0000256" key="3">
    <source>
        <dbReference type="ARBA" id="ARBA00023204"/>
    </source>
</evidence>
<keyword evidence="3 4" id="KW-0234">DNA repair</keyword>